<dbReference type="OrthoDB" id="5196985at2"/>
<name>A0A542DRR7_AMYCI</name>
<proteinExistence type="predicted"/>
<dbReference type="EMBL" id="VFML01000001">
    <property type="protein sequence ID" value="TQJ05684.1"/>
    <property type="molecule type" value="Genomic_DNA"/>
</dbReference>
<evidence type="ECO:0000256" key="1">
    <source>
        <dbReference type="SAM" id="MobiDB-lite"/>
    </source>
</evidence>
<keyword evidence="2" id="KW-0472">Membrane</keyword>
<feature type="compositionally biased region" description="Acidic residues" evidence="1">
    <location>
        <begin position="80"/>
        <end position="89"/>
    </location>
</feature>
<dbReference type="Proteomes" id="UP000320876">
    <property type="component" value="Unassembled WGS sequence"/>
</dbReference>
<feature type="region of interest" description="Disordered" evidence="1">
    <location>
        <begin position="79"/>
        <end position="105"/>
    </location>
</feature>
<sequence>MANEPKARRAGAFDVRMVIALLMGVYGAVLTVMGLGVTTEEEIAKSAGVNINLWAGIGMLLFAASFVLWVRLRPLVVPESTEDTEDTESAESTGDAERDTSRGSE</sequence>
<evidence type="ECO:0000313" key="4">
    <source>
        <dbReference type="Proteomes" id="UP000320876"/>
    </source>
</evidence>
<reference evidence="3 4" key="1">
    <citation type="submission" date="2019-06" db="EMBL/GenBank/DDBJ databases">
        <title>Sequencing the genomes of 1000 actinobacteria strains.</title>
        <authorList>
            <person name="Klenk H.-P."/>
        </authorList>
    </citation>
    <scope>NUCLEOTIDE SEQUENCE [LARGE SCALE GENOMIC DNA]</scope>
    <source>
        <strain evidence="3 4">DSM 45679</strain>
    </source>
</reference>
<keyword evidence="2" id="KW-1133">Transmembrane helix</keyword>
<feature type="compositionally biased region" description="Basic and acidic residues" evidence="1">
    <location>
        <begin position="95"/>
        <end position="105"/>
    </location>
</feature>
<keyword evidence="2" id="KW-0812">Transmembrane</keyword>
<evidence type="ECO:0000256" key="2">
    <source>
        <dbReference type="SAM" id="Phobius"/>
    </source>
</evidence>
<dbReference type="RefSeq" id="WP_142001176.1">
    <property type="nucleotide sequence ID" value="NZ_VFML01000001.1"/>
</dbReference>
<accession>A0A542DRR7</accession>
<keyword evidence="4" id="KW-1185">Reference proteome</keyword>
<feature type="transmembrane region" description="Helical" evidence="2">
    <location>
        <begin position="18"/>
        <end position="39"/>
    </location>
</feature>
<evidence type="ECO:0000313" key="3">
    <source>
        <dbReference type="EMBL" id="TQJ05684.1"/>
    </source>
</evidence>
<gene>
    <name evidence="3" type="ORF">FB471_5521</name>
</gene>
<feature type="transmembrane region" description="Helical" evidence="2">
    <location>
        <begin position="51"/>
        <end position="70"/>
    </location>
</feature>
<organism evidence="3 4">
    <name type="scientific">Amycolatopsis cihanbeyliensis</name>
    <dbReference type="NCBI Taxonomy" id="1128664"/>
    <lineage>
        <taxon>Bacteria</taxon>
        <taxon>Bacillati</taxon>
        <taxon>Actinomycetota</taxon>
        <taxon>Actinomycetes</taxon>
        <taxon>Pseudonocardiales</taxon>
        <taxon>Pseudonocardiaceae</taxon>
        <taxon>Amycolatopsis</taxon>
    </lineage>
</organism>
<comment type="caution">
    <text evidence="3">The sequence shown here is derived from an EMBL/GenBank/DDBJ whole genome shotgun (WGS) entry which is preliminary data.</text>
</comment>
<dbReference type="AlphaFoldDB" id="A0A542DRR7"/>
<protein>
    <submittedName>
        <fullName evidence="3">Uncharacterized protein</fullName>
    </submittedName>
</protein>